<dbReference type="Proteomes" id="UP000275267">
    <property type="component" value="Unassembled WGS sequence"/>
</dbReference>
<accession>A0A3L6SJV9</accession>
<reference evidence="2" key="1">
    <citation type="journal article" date="2019" name="Nat. Commun.">
        <title>The genome of broomcorn millet.</title>
        <authorList>
            <person name="Zou C."/>
            <person name="Miki D."/>
            <person name="Li D."/>
            <person name="Tang Q."/>
            <person name="Xiao L."/>
            <person name="Rajput S."/>
            <person name="Deng P."/>
            <person name="Jia W."/>
            <person name="Huang R."/>
            <person name="Zhang M."/>
            <person name="Sun Y."/>
            <person name="Hu J."/>
            <person name="Fu X."/>
            <person name="Schnable P.S."/>
            <person name="Li F."/>
            <person name="Zhang H."/>
            <person name="Feng B."/>
            <person name="Zhu X."/>
            <person name="Liu R."/>
            <person name="Schnable J.C."/>
            <person name="Zhu J.-K."/>
            <person name="Zhang H."/>
        </authorList>
    </citation>
    <scope>NUCLEOTIDE SEQUENCE [LARGE SCALE GENOMIC DNA]</scope>
</reference>
<comment type="caution">
    <text evidence="1">The sequence shown here is derived from an EMBL/GenBank/DDBJ whole genome shotgun (WGS) entry which is preliminary data.</text>
</comment>
<protein>
    <submittedName>
        <fullName evidence="1">Uncharacterized protein</fullName>
    </submittedName>
</protein>
<evidence type="ECO:0000313" key="2">
    <source>
        <dbReference type="Proteomes" id="UP000275267"/>
    </source>
</evidence>
<name>A0A3L6SJV9_PANMI</name>
<sequence length="138" mass="14759">MAGARQPAACGAAPRAVEVRRRWAGSFSYASPASFLGFVTVAATAAARGCDGGGGGARGTDLNWGELQVEDAFRLRWSPPWGPFAASHHGSARRPMGTVVELPWSPVNWFGVQVLGRRHSLPAMLVPWVSFFLLKVLL</sequence>
<keyword evidence="2" id="KW-1185">Reference proteome</keyword>
<dbReference type="EMBL" id="PQIB02000004">
    <property type="protein sequence ID" value="RLN22909.1"/>
    <property type="molecule type" value="Genomic_DNA"/>
</dbReference>
<proteinExistence type="predicted"/>
<evidence type="ECO:0000313" key="1">
    <source>
        <dbReference type="EMBL" id="RLN22909.1"/>
    </source>
</evidence>
<dbReference type="AlphaFoldDB" id="A0A3L6SJV9"/>
<gene>
    <name evidence="1" type="ORF">C2845_PM07G15510</name>
</gene>
<organism evidence="1 2">
    <name type="scientific">Panicum miliaceum</name>
    <name type="common">Proso millet</name>
    <name type="synonym">Broomcorn millet</name>
    <dbReference type="NCBI Taxonomy" id="4540"/>
    <lineage>
        <taxon>Eukaryota</taxon>
        <taxon>Viridiplantae</taxon>
        <taxon>Streptophyta</taxon>
        <taxon>Embryophyta</taxon>
        <taxon>Tracheophyta</taxon>
        <taxon>Spermatophyta</taxon>
        <taxon>Magnoliopsida</taxon>
        <taxon>Liliopsida</taxon>
        <taxon>Poales</taxon>
        <taxon>Poaceae</taxon>
        <taxon>PACMAD clade</taxon>
        <taxon>Panicoideae</taxon>
        <taxon>Panicodae</taxon>
        <taxon>Paniceae</taxon>
        <taxon>Panicinae</taxon>
        <taxon>Panicum</taxon>
        <taxon>Panicum sect. Panicum</taxon>
    </lineage>
</organism>